<reference evidence="2" key="1">
    <citation type="journal article" date="2014" name="Front. Microbiol.">
        <title>High frequency of phylogenetically diverse reductive dehalogenase-homologous genes in deep subseafloor sedimentary metagenomes.</title>
        <authorList>
            <person name="Kawai M."/>
            <person name="Futagami T."/>
            <person name="Toyoda A."/>
            <person name="Takaki Y."/>
            <person name="Nishi S."/>
            <person name="Hori S."/>
            <person name="Arai W."/>
            <person name="Tsubouchi T."/>
            <person name="Morono Y."/>
            <person name="Uchiyama I."/>
            <person name="Ito T."/>
            <person name="Fujiyama A."/>
            <person name="Inagaki F."/>
            <person name="Takami H."/>
        </authorList>
    </citation>
    <scope>NUCLEOTIDE SEQUENCE</scope>
    <source>
        <strain evidence="2">Expedition CK06-06</strain>
    </source>
</reference>
<feature type="non-terminal residue" evidence="2">
    <location>
        <position position="38"/>
    </location>
</feature>
<dbReference type="EMBL" id="BARS01011402">
    <property type="protein sequence ID" value="GAF89521.1"/>
    <property type="molecule type" value="Genomic_DNA"/>
</dbReference>
<evidence type="ECO:0000313" key="2">
    <source>
        <dbReference type="EMBL" id="GAF89521.1"/>
    </source>
</evidence>
<gene>
    <name evidence="2" type="ORF">S01H1_20749</name>
</gene>
<organism evidence="2">
    <name type="scientific">marine sediment metagenome</name>
    <dbReference type="NCBI Taxonomy" id="412755"/>
    <lineage>
        <taxon>unclassified sequences</taxon>
        <taxon>metagenomes</taxon>
        <taxon>ecological metagenomes</taxon>
    </lineage>
</organism>
<name>X0TQN5_9ZZZZ</name>
<proteinExistence type="predicted"/>
<feature type="region of interest" description="Disordered" evidence="1">
    <location>
        <begin position="1"/>
        <end position="21"/>
    </location>
</feature>
<comment type="caution">
    <text evidence="2">The sequence shown here is derived from an EMBL/GenBank/DDBJ whole genome shotgun (WGS) entry which is preliminary data.</text>
</comment>
<protein>
    <submittedName>
        <fullName evidence="2">Uncharacterized protein</fullName>
    </submittedName>
</protein>
<accession>X0TQN5</accession>
<evidence type="ECO:0000256" key="1">
    <source>
        <dbReference type="SAM" id="MobiDB-lite"/>
    </source>
</evidence>
<sequence>MSRKDVGNQDDEHRPMTLGAIPGAPETVVLAEPVIKVD</sequence>
<feature type="compositionally biased region" description="Basic and acidic residues" evidence="1">
    <location>
        <begin position="1"/>
        <end position="15"/>
    </location>
</feature>
<dbReference type="AlphaFoldDB" id="X0TQN5"/>